<dbReference type="PANTHER" id="PTHR30537:SF3">
    <property type="entry name" value="TRANSCRIPTIONAL REGULATORY PROTEIN"/>
    <property type="match status" value="1"/>
</dbReference>
<evidence type="ECO:0000313" key="6">
    <source>
        <dbReference type="EMBL" id="SAL20746.1"/>
    </source>
</evidence>
<accession>A0A658QTS9</accession>
<keyword evidence="3" id="KW-0238">DNA-binding</keyword>
<name>A0A658QTS9_9BURK</name>
<dbReference type="Proteomes" id="UP000198263">
    <property type="component" value="Unassembled WGS sequence"/>
</dbReference>
<evidence type="ECO:0000313" key="7">
    <source>
        <dbReference type="Proteomes" id="UP000198263"/>
    </source>
</evidence>
<organism evidence="6 7">
    <name type="scientific">Caballeronia concitans</name>
    <dbReference type="NCBI Taxonomy" id="1777133"/>
    <lineage>
        <taxon>Bacteria</taxon>
        <taxon>Pseudomonadati</taxon>
        <taxon>Pseudomonadota</taxon>
        <taxon>Betaproteobacteria</taxon>
        <taxon>Burkholderiales</taxon>
        <taxon>Burkholderiaceae</taxon>
        <taxon>Caballeronia</taxon>
    </lineage>
</organism>
<protein>
    <submittedName>
        <fullName evidence="6">LysR family transcriptional regulator</fullName>
    </submittedName>
</protein>
<dbReference type="Gene3D" id="1.10.10.10">
    <property type="entry name" value="Winged helix-like DNA-binding domain superfamily/Winged helix DNA-binding domain"/>
    <property type="match status" value="1"/>
</dbReference>
<evidence type="ECO:0000256" key="1">
    <source>
        <dbReference type="ARBA" id="ARBA00009437"/>
    </source>
</evidence>
<dbReference type="GO" id="GO:0043565">
    <property type="term" value="F:sequence-specific DNA binding"/>
    <property type="evidence" value="ECO:0007669"/>
    <property type="project" value="TreeGrafter"/>
</dbReference>
<evidence type="ECO:0000256" key="2">
    <source>
        <dbReference type="ARBA" id="ARBA00023015"/>
    </source>
</evidence>
<dbReference type="InterPro" id="IPR058163">
    <property type="entry name" value="LysR-type_TF_proteobact-type"/>
</dbReference>
<keyword evidence="2" id="KW-0805">Transcription regulation</keyword>
<gene>
    <name evidence="6" type="ORF">AWB72_01378</name>
</gene>
<dbReference type="Pfam" id="PF00126">
    <property type="entry name" value="HTH_1"/>
    <property type="match status" value="1"/>
</dbReference>
<dbReference type="SUPFAM" id="SSF46785">
    <property type="entry name" value="Winged helix' DNA-binding domain"/>
    <property type="match status" value="1"/>
</dbReference>
<dbReference type="InterPro" id="IPR036390">
    <property type="entry name" value="WH_DNA-bd_sf"/>
</dbReference>
<comment type="caution">
    <text evidence="6">The sequence shown here is derived from an EMBL/GenBank/DDBJ whole genome shotgun (WGS) entry which is preliminary data.</text>
</comment>
<sequence length="313" mass="34835">MFFAIECANRQLLCAQIHMRGFDWDDIQAFLAISRAGRLTVAAQQMGVDHSTLSRRVAALEKALGARLFDRSSLGFVLTPEGERALSDAEGMESLAMRMRHRLEDASFGLTGSVRIGTPEGFGTYFLAPRIPQIAAVHPQLEIELIANPRMFSLSKREADLAVSMTRPAQGRVYAHKLTDYALGVYASRDYLERHSKIASRLDLLKHPWVGYVEDQMWSAELNHLPQISSSLVPTIRISNVISQAAAVSGGAGLGVLPCFIARTDPNLVRLFCDEIALSRAYWLVTLAETRDVARVRWLADFIRNECAGNWFL</sequence>
<evidence type="ECO:0000256" key="3">
    <source>
        <dbReference type="ARBA" id="ARBA00023125"/>
    </source>
</evidence>
<dbReference type="EMBL" id="FCNV02000002">
    <property type="protein sequence ID" value="SAL20746.1"/>
    <property type="molecule type" value="Genomic_DNA"/>
</dbReference>
<feature type="domain" description="HTH lysR-type" evidence="5">
    <location>
        <begin position="22"/>
        <end position="79"/>
    </location>
</feature>
<dbReference type="InterPro" id="IPR036388">
    <property type="entry name" value="WH-like_DNA-bd_sf"/>
</dbReference>
<dbReference type="PROSITE" id="PS50931">
    <property type="entry name" value="HTH_LYSR"/>
    <property type="match status" value="1"/>
</dbReference>
<keyword evidence="4" id="KW-0804">Transcription</keyword>
<dbReference type="Gene3D" id="3.40.190.290">
    <property type="match status" value="1"/>
</dbReference>
<dbReference type="Pfam" id="PF03466">
    <property type="entry name" value="LysR_substrate"/>
    <property type="match status" value="1"/>
</dbReference>
<dbReference type="AlphaFoldDB" id="A0A658QTS9"/>
<dbReference type="InterPro" id="IPR005119">
    <property type="entry name" value="LysR_subst-bd"/>
</dbReference>
<dbReference type="InterPro" id="IPR000847">
    <property type="entry name" value="LysR_HTH_N"/>
</dbReference>
<comment type="similarity">
    <text evidence="1">Belongs to the LysR transcriptional regulatory family.</text>
</comment>
<dbReference type="SUPFAM" id="SSF53850">
    <property type="entry name" value="Periplasmic binding protein-like II"/>
    <property type="match status" value="1"/>
</dbReference>
<evidence type="ECO:0000259" key="5">
    <source>
        <dbReference type="PROSITE" id="PS50931"/>
    </source>
</evidence>
<dbReference type="GO" id="GO:0003700">
    <property type="term" value="F:DNA-binding transcription factor activity"/>
    <property type="evidence" value="ECO:0007669"/>
    <property type="project" value="InterPro"/>
</dbReference>
<proteinExistence type="inferred from homology"/>
<evidence type="ECO:0000256" key="4">
    <source>
        <dbReference type="ARBA" id="ARBA00023163"/>
    </source>
</evidence>
<keyword evidence="7" id="KW-1185">Reference proteome</keyword>
<dbReference type="PANTHER" id="PTHR30537">
    <property type="entry name" value="HTH-TYPE TRANSCRIPTIONAL REGULATOR"/>
    <property type="match status" value="1"/>
</dbReference>
<dbReference type="GO" id="GO:0006351">
    <property type="term" value="P:DNA-templated transcription"/>
    <property type="evidence" value="ECO:0007669"/>
    <property type="project" value="TreeGrafter"/>
</dbReference>
<reference evidence="6 7" key="1">
    <citation type="submission" date="2016-01" db="EMBL/GenBank/DDBJ databases">
        <authorList>
            <person name="Peeters C."/>
        </authorList>
    </citation>
    <scope>NUCLEOTIDE SEQUENCE [LARGE SCALE GENOMIC DNA]</scope>
    <source>
        <strain evidence="6">LMG 29315</strain>
    </source>
</reference>